<accession>A0ABT7KGJ5</accession>
<protein>
    <submittedName>
        <fullName evidence="2">DUF2474 domain-containing protein</fullName>
    </submittedName>
</protein>
<dbReference type="InterPro" id="IPR018895">
    <property type="entry name" value="DUF2474"/>
</dbReference>
<dbReference type="EMBL" id="JARFYN010000025">
    <property type="protein sequence ID" value="MDL2407745.1"/>
    <property type="molecule type" value="Genomic_DNA"/>
</dbReference>
<comment type="caution">
    <text evidence="2">The sequence shown here is derived from an EMBL/GenBank/DDBJ whole genome shotgun (WGS) entry which is preliminary data.</text>
</comment>
<proteinExistence type="predicted"/>
<keyword evidence="1" id="KW-1133">Transmembrane helix</keyword>
<dbReference type="Pfam" id="PF10617">
    <property type="entry name" value="DUF2474"/>
    <property type="match status" value="1"/>
</dbReference>
<name>A0ABT7KGJ5_9HYPH</name>
<sequence length="48" mass="5179">MKTVSARDSAVRRVGWLITIWFLSVLALGVFAELMRLLMAAAGLSVTG</sequence>
<keyword evidence="3" id="KW-1185">Reference proteome</keyword>
<keyword evidence="1" id="KW-0472">Membrane</keyword>
<keyword evidence="1" id="KW-0812">Transmembrane</keyword>
<reference evidence="2" key="1">
    <citation type="submission" date="2023-06" db="EMBL/GenBank/DDBJ databases">
        <title>Phylogenetic Diversity of Rhizobium strains.</title>
        <authorList>
            <person name="Moura F.T."/>
            <person name="Helene L.C.F."/>
            <person name="Hungria M."/>
        </authorList>
    </citation>
    <scope>NUCLEOTIDE SEQUENCE</scope>
    <source>
        <strain evidence="2">CCGE524</strain>
    </source>
</reference>
<organism evidence="2 3">
    <name type="scientific">Rhizobium calliandrae</name>
    <dbReference type="NCBI Taxonomy" id="1312182"/>
    <lineage>
        <taxon>Bacteria</taxon>
        <taxon>Pseudomonadati</taxon>
        <taxon>Pseudomonadota</taxon>
        <taxon>Alphaproteobacteria</taxon>
        <taxon>Hyphomicrobiales</taxon>
        <taxon>Rhizobiaceae</taxon>
        <taxon>Rhizobium/Agrobacterium group</taxon>
        <taxon>Rhizobium</taxon>
    </lineage>
</organism>
<evidence type="ECO:0000256" key="1">
    <source>
        <dbReference type="SAM" id="Phobius"/>
    </source>
</evidence>
<evidence type="ECO:0000313" key="2">
    <source>
        <dbReference type="EMBL" id="MDL2407745.1"/>
    </source>
</evidence>
<dbReference type="Proteomes" id="UP001172630">
    <property type="component" value="Unassembled WGS sequence"/>
</dbReference>
<gene>
    <name evidence="2" type="ORF">PY650_19190</name>
</gene>
<feature type="transmembrane region" description="Helical" evidence="1">
    <location>
        <begin position="14"/>
        <end position="32"/>
    </location>
</feature>
<dbReference type="RefSeq" id="WP_285881098.1">
    <property type="nucleotide sequence ID" value="NZ_JARFYN010000025.1"/>
</dbReference>
<evidence type="ECO:0000313" key="3">
    <source>
        <dbReference type="Proteomes" id="UP001172630"/>
    </source>
</evidence>